<organism evidence="7 8">
    <name type="scientific">Phialocephala subalpina</name>
    <dbReference type="NCBI Taxonomy" id="576137"/>
    <lineage>
        <taxon>Eukaryota</taxon>
        <taxon>Fungi</taxon>
        <taxon>Dikarya</taxon>
        <taxon>Ascomycota</taxon>
        <taxon>Pezizomycotina</taxon>
        <taxon>Leotiomycetes</taxon>
        <taxon>Helotiales</taxon>
        <taxon>Mollisiaceae</taxon>
        <taxon>Phialocephala</taxon>
        <taxon>Phialocephala fortinii species complex</taxon>
    </lineage>
</organism>
<evidence type="ECO:0000313" key="7">
    <source>
        <dbReference type="EMBL" id="CZR64327.1"/>
    </source>
</evidence>
<reference evidence="7 8" key="1">
    <citation type="submission" date="2016-03" db="EMBL/GenBank/DDBJ databases">
        <authorList>
            <person name="Ploux O."/>
        </authorList>
    </citation>
    <scope>NUCLEOTIDE SEQUENCE [LARGE SCALE GENOMIC DNA]</scope>
    <source>
        <strain evidence="7 8">UAMH 11012</strain>
    </source>
</reference>
<dbReference type="InterPro" id="IPR052360">
    <property type="entry name" value="Transcr_Regulatory_Proteins"/>
</dbReference>
<evidence type="ECO:0000256" key="6">
    <source>
        <dbReference type="ARBA" id="ARBA00023242"/>
    </source>
</evidence>
<accession>A0A1L7XHB1</accession>
<dbReference type="GO" id="GO:0003677">
    <property type="term" value="F:DNA binding"/>
    <property type="evidence" value="ECO:0007669"/>
    <property type="project" value="UniProtKB-KW"/>
</dbReference>
<dbReference type="GO" id="GO:0000981">
    <property type="term" value="F:DNA-binding transcription factor activity, RNA polymerase II-specific"/>
    <property type="evidence" value="ECO:0007669"/>
    <property type="project" value="InterPro"/>
</dbReference>
<keyword evidence="2" id="KW-0862">Zinc</keyword>
<gene>
    <name evidence="7" type="ORF">PAC_14225</name>
</gene>
<evidence type="ECO:0000256" key="3">
    <source>
        <dbReference type="ARBA" id="ARBA00023015"/>
    </source>
</evidence>
<evidence type="ECO:0008006" key="9">
    <source>
        <dbReference type="Google" id="ProtNLM"/>
    </source>
</evidence>
<keyword evidence="1" id="KW-0479">Metal-binding</keyword>
<keyword evidence="8" id="KW-1185">Reference proteome</keyword>
<dbReference type="GO" id="GO:0008270">
    <property type="term" value="F:zinc ion binding"/>
    <property type="evidence" value="ECO:0007669"/>
    <property type="project" value="InterPro"/>
</dbReference>
<dbReference type="InterPro" id="IPR001138">
    <property type="entry name" value="Zn2Cys6_DnaBD"/>
</dbReference>
<dbReference type="SUPFAM" id="SSF57701">
    <property type="entry name" value="Zn2/Cys6 DNA-binding domain"/>
    <property type="match status" value="1"/>
</dbReference>
<evidence type="ECO:0000256" key="2">
    <source>
        <dbReference type="ARBA" id="ARBA00022833"/>
    </source>
</evidence>
<evidence type="ECO:0000256" key="5">
    <source>
        <dbReference type="ARBA" id="ARBA00023163"/>
    </source>
</evidence>
<keyword evidence="5" id="KW-0804">Transcription</keyword>
<dbReference type="EMBL" id="FJOG01000026">
    <property type="protein sequence ID" value="CZR64327.1"/>
    <property type="molecule type" value="Genomic_DNA"/>
</dbReference>
<dbReference type="OrthoDB" id="3172332at2759"/>
<keyword evidence="4" id="KW-0238">DNA-binding</keyword>
<evidence type="ECO:0000256" key="1">
    <source>
        <dbReference type="ARBA" id="ARBA00022723"/>
    </source>
</evidence>
<evidence type="ECO:0000313" key="8">
    <source>
        <dbReference type="Proteomes" id="UP000184330"/>
    </source>
</evidence>
<protein>
    <recommendedName>
        <fullName evidence="9">Zn(2)-C6 fungal-type domain-containing protein</fullName>
    </recommendedName>
</protein>
<sequence>MQASFPIRVSASYRVPNANSKNRKRRVKCDENRPECHRCCKFGRRCAGYGIDKTQEDLESKPEKRILLPKAAATLASIMREPSEFQFETDNDFHCFQLFCDETSQELSGVFKLQIWNRIVLQASQQHSFIRHAIISIGSLSNSVKRAMDRPDQSEFCGRWSSHRLSITTDFALQHYNKFLHGSRKALMEGNQDRRTALIACLLIICIETLQWHHHQALNHIYSGMALLDEWLSRTPPSSRPGISSPEPLTIEDEIVQQFRTLEVEASIVMDPLPSSYHAQKRLEGTETIQSMPEIFTSVEEARLYLDLICRRVHHFIFSIRPGRGYRKLQSQLETPGLQTGFDTIEPFPGLSSALEIEQELYTQEIQRWQTSFDPLFVSGIPSSTDYLPISLLKIRSNVLLVTLYGELTSTQIIYDSFFLEFQEIVSLARAFFDCANSERILPKGSFNSNSGLIHPLRLVAEKCRVRSLRREAIRLLRSRPWREGCWWSLSTAQLGSWLMNVEEEGVDTEYVPEWARARLLEVCYYEDEKMRTVRTACIRGVGDEAELKVGNWNWKSVSEGSGTSAAVLEELVIFEADPGIYMTIE</sequence>
<name>A0A1L7XHB1_9HELO</name>
<evidence type="ECO:0000256" key="4">
    <source>
        <dbReference type="ARBA" id="ARBA00023125"/>
    </source>
</evidence>
<keyword evidence="6" id="KW-0539">Nucleus</keyword>
<dbReference type="Proteomes" id="UP000184330">
    <property type="component" value="Unassembled WGS sequence"/>
</dbReference>
<proteinExistence type="predicted"/>
<dbReference type="AlphaFoldDB" id="A0A1L7XHB1"/>
<dbReference type="CDD" id="cd00067">
    <property type="entry name" value="GAL4"/>
    <property type="match status" value="1"/>
</dbReference>
<dbReference type="PANTHER" id="PTHR36206:SF4">
    <property type="entry name" value="HYPOTHETICAL CONSERVED PROTEIN (EUROFUNG)-RELATED"/>
    <property type="match status" value="1"/>
</dbReference>
<keyword evidence="3" id="KW-0805">Transcription regulation</keyword>
<dbReference type="InterPro" id="IPR036864">
    <property type="entry name" value="Zn2-C6_fun-type_DNA-bd_sf"/>
</dbReference>
<dbReference type="PANTHER" id="PTHR36206">
    <property type="entry name" value="ASPERCRYPTIN BIOSYNTHESIS CLUSTER-SPECIFIC TRANSCRIPTION REGULATOR ATNN-RELATED"/>
    <property type="match status" value="1"/>
</dbReference>